<protein>
    <submittedName>
        <fullName evidence="2">Uncharacterized protein</fullName>
    </submittedName>
</protein>
<feature type="non-terminal residue" evidence="2">
    <location>
        <position position="166"/>
    </location>
</feature>
<proteinExistence type="predicted"/>
<feature type="region of interest" description="Disordered" evidence="1">
    <location>
        <begin position="145"/>
        <end position="166"/>
    </location>
</feature>
<gene>
    <name evidence="2" type="ORF">AVDCRST_MAG12-1158</name>
</gene>
<sequence length="166" mass="16927">GTRRAHTAPGPALRVFDGRRPGPVRWGFTRDAGTTRPARRARGVRGPGRGSPRPAGRPGPVGGGLVGGTRRADTGFGRGDLPRGLRGPAADGRLLRRGRGCEGRGVPGDRAGLAGGSSSRRHRDAVAYVPVRGLGAARPGARGQEFLLRGRGGPGARLAGTAGRGI</sequence>
<dbReference type="AlphaFoldDB" id="A0A6J4RRE7"/>
<feature type="region of interest" description="Disordered" evidence="1">
    <location>
        <begin position="1"/>
        <end position="123"/>
    </location>
</feature>
<evidence type="ECO:0000256" key="1">
    <source>
        <dbReference type="SAM" id="MobiDB-lite"/>
    </source>
</evidence>
<organism evidence="2">
    <name type="scientific">uncultured Rubrobacteraceae bacterium</name>
    <dbReference type="NCBI Taxonomy" id="349277"/>
    <lineage>
        <taxon>Bacteria</taxon>
        <taxon>Bacillati</taxon>
        <taxon>Actinomycetota</taxon>
        <taxon>Rubrobacteria</taxon>
        <taxon>Rubrobacterales</taxon>
        <taxon>Rubrobacteraceae</taxon>
        <taxon>environmental samples</taxon>
    </lineage>
</organism>
<accession>A0A6J4RRE7</accession>
<feature type="compositionally biased region" description="Low complexity" evidence="1">
    <location>
        <begin position="82"/>
        <end position="92"/>
    </location>
</feature>
<feature type="non-terminal residue" evidence="2">
    <location>
        <position position="1"/>
    </location>
</feature>
<name>A0A6J4RRE7_9ACTN</name>
<feature type="compositionally biased region" description="Low complexity" evidence="1">
    <location>
        <begin position="156"/>
        <end position="166"/>
    </location>
</feature>
<reference evidence="2" key="1">
    <citation type="submission" date="2020-02" db="EMBL/GenBank/DDBJ databases">
        <authorList>
            <person name="Meier V. D."/>
        </authorList>
    </citation>
    <scope>NUCLEOTIDE SEQUENCE</scope>
    <source>
        <strain evidence="2">AVDCRST_MAG12</strain>
    </source>
</reference>
<dbReference type="EMBL" id="CADCVK010000187">
    <property type="protein sequence ID" value="CAA9475917.1"/>
    <property type="molecule type" value="Genomic_DNA"/>
</dbReference>
<evidence type="ECO:0000313" key="2">
    <source>
        <dbReference type="EMBL" id="CAA9475917.1"/>
    </source>
</evidence>